<dbReference type="AlphaFoldDB" id="A0A9X3I602"/>
<dbReference type="Proteomes" id="UP001143347">
    <property type="component" value="Unassembled WGS sequence"/>
</dbReference>
<keyword evidence="5" id="KW-1185">Reference proteome</keyword>
<dbReference type="GO" id="GO:0016491">
    <property type="term" value="F:oxidoreductase activity"/>
    <property type="evidence" value="ECO:0007669"/>
    <property type="project" value="UniProtKB-KW"/>
</dbReference>
<protein>
    <submittedName>
        <fullName evidence="4">SDR family oxidoreductase</fullName>
    </submittedName>
</protein>
<evidence type="ECO:0000313" key="5">
    <source>
        <dbReference type="Proteomes" id="UP001143347"/>
    </source>
</evidence>
<evidence type="ECO:0000256" key="1">
    <source>
        <dbReference type="ARBA" id="ARBA00006484"/>
    </source>
</evidence>
<dbReference type="EMBL" id="JAPKFM010000019">
    <property type="protein sequence ID" value="MCX2965786.1"/>
    <property type="molecule type" value="Genomic_DNA"/>
</dbReference>
<dbReference type="Pfam" id="PF00106">
    <property type="entry name" value="adh_short"/>
    <property type="match status" value="1"/>
</dbReference>
<name>A0A9X3I602_9ACTN</name>
<comment type="similarity">
    <text evidence="1">Belongs to the short-chain dehydrogenases/reductases (SDR) family.</text>
</comment>
<evidence type="ECO:0000256" key="2">
    <source>
        <dbReference type="ARBA" id="ARBA00023002"/>
    </source>
</evidence>
<feature type="domain" description="AB hydrolase-1" evidence="3">
    <location>
        <begin position="34"/>
        <end position="142"/>
    </location>
</feature>
<dbReference type="Gene3D" id="3.40.50.720">
    <property type="entry name" value="NAD(P)-binding Rossmann-like Domain"/>
    <property type="match status" value="1"/>
</dbReference>
<dbReference type="Pfam" id="PF00561">
    <property type="entry name" value="Abhydrolase_1"/>
    <property type="match status" value="1"/>
</dbReference>
<keyword evidence="2" id="KW-0560">Oxidoreductase</keyword>
<dbReference type="InterPro" id="IPR029058">
    <property type="entry name" value="AB_hydrolase_fold"/>
</dbReference>
<comment type="caution">
    <text evidence="4">The sequence shown here is derived from an EMBL/GenBank/DDBJ whole genome shotgun (WGS) entry which is preliminary data.</text>
</comment>
<dbReference type="InterPro" id="IPR000073">
    <property type="entry name" value="AB_hydrolase_1"/>
</dbReference>
<dbReference type="CDD" id="cd05233">
    <property type="entry name" value="SDR_c"/>
    <property type="match status" value="1"/>
</dbReference>
<dbReference type="Gene3D" id="3.40.50.1820">
    <property type="entry name" value="alpha/beta hydrolase"/>
    <property type="match status" value="1"/>
</dbReference>
<dbReference type="FunFam" id="3.40.50.720:FF:000084">
    <property type="entry name" value="Short-chain dehydrogenase reductase"/>
    <property type="match status" value="1"/>
</dbReference>
<dbReference type="PRINTS" id="PR00080">
    <property type="entry name" value="SDRFAMILY"/>
</dbReference>
<dbReference type="SUPFAM" id="SSF53474">
    <property type="entry name" value="alpha/beta-Hydrolases"/>
    <property type="match status" value="1"/>
</dbReference>
<dbReference type="NCBIfam" id="NF004514">
    <property type="entry name" value="PRK05855.1"/>
    <property type="match status" value="1"/>
</dbReference>
<dbReference type="SUPFAM" id="SSF51735">
    <property type="entry name" value="NAD(P)-binding Rossmann-fold domains"/>
    <property type="match status" value="1"/>
</dbReference>
<dbReference type="PROSITE" id="PS00061">
    <property type="entry name" value="ADH_SHORT"/>
    <property type="match status" value="1"/>
</dbReference>
<sequence length="595" mass="64481">MVDWRMQRVNNGGVSLAVFEVAGSATSADDRHRPTVLLVHGWPDTHHLWTHVAPALAADNHVVAYDCRGFGQSDRPDGDAAYRLEALADDLFAVADAVSPDRPVHVIGHDWGSVQAWEAVTRPGAEDRIASFVSVSGPNLDQLGTWARQKLRRPTPRNLGHAAAQVGSSAYTVFFQLPVLPRMFFGVAGSAAVWREFLHRVEGTPRDRVIVGDTLRQDMVSGLRLYRANIRAKLIDPRTRSTLVPTLELVNERDIALRPAIFDDTYQYAQRLWRRSTPTGHWLPYTNPDHLVRSASDFIATQAARSTPDIAARMDRTRVFGAPHALSGKLAVITGAGSGIGRETAFALAEQGCELVVADIDLTRADETARQSKALGAQATAYEVDVADVEAVTEFATRVRDRHGTPDLVVNNAGIGLAGGALAATDDQVDRLLDVNLRGVISGSRAFGRQMVERGIGGHIVNVASAAAFTPQRSLGLYAASKAGVLLFSESLRAELGEHRIGVSAICPGIVDTNIVGATPIAGLQADDEDAERRRLDGLYRRRGFTPDRVARAIVDAIVHNKAVVPVTPEAAIGYRIYRFAPWLSRIAARRKVTG</sequence>
<dbReference type="InterPro" id="IPR020904">
    <property type="entry name" value="Sc_DH/Rdtase_CS"/>
</dbReference>
<gene>
    <name evidence="4" type="ORF">OSB52_16990</name>
</gene>
<dbReference type="PRINTS" id="PR00081">
    <property type="entry name" value="GDHRDH"/>
</dbReference>
<dbReference type="InterPro" id="IPR002347">
    <property type="entry name" value="SDR_fam"/>
</dbReference>
<reference evidence="4" key="1">
    <citation type="submission" date="2022-10" db="EMBL/GenBank/DDBJ databases">
        <title>WGS of marine actinomycetes from Thailand.</title>
        <authorList>
            <person name="Thawai C."/>
        </authorList>
    </citation>
    <scope>NUCLEOTIDE SEQUENCE</scope>
    <source>
        <strain evidence="4">SW21</strain>
    </source>
</reference>
<dbReference type="InterPro" id="IPR036291">
    <property type="entry name" value="NAD(P)-bd_dom_sf"/>
</dbReference>
<organism evidence="4 5">
    <name type="scientific">Gordonia aquimaris</name>
    <dbReference type="NCBI Taxonomy" id="2984863"/>
    <lineage>
        <taxon>Bacteria</taxon>
        <taxon>Bacillati</taxon>
        <taxon>Actinomycetota</taxon>
        <taxon>Actinomycetes</taxon>
        <taxon>Mycobacteriales</taxon>
        <taxon>Gordoniaceae</taxon>
        <taxon>Gordonia</taxon>
    </lineage>
</organism>
<dbReference type="PANTHER" id="PTHR43391">
    <property type="entry name" value="RETINOL DEHYDROGENASE-RELATED"/>
    <property type="match status" value="1"/>
</dbReference>
<evidence type="ECO:0000259" key="3">
    <source>
        <dbReference type="Pfam" id="PF00561"/>
    </source>
</evidence>
<dbReference type="PANTHER" id="PTHR43391:SF12">
    <property type="entry name" value="OXIDOREDUCTASE EPHD-RELATED"/>
    <property type="match status" value="1"/>
</dbReference>
<accession>A0A9X3I602</accession>
<proteinExistence type="inferred from homology"/>
<evidence type="ECO:0000313" key="4">
    <source>
        <dbReference type="EMBL" id="MCX2965786.1"/>
    </source>
</evidence>
<dbReference type="RefSeq" id="WP_266062817.1">
    <property type="nucleotide sequence ID" value="NZ_JAPKFM010000019.1"/>
</dbReference>